<proteinExistence type="predicted"/>
<reference evidence="2 3" key="1">
    <citation type="submission" date="2018-06" db="EMBL/GenBank/DDBJ databases">
        <title>Actinomadura craniellae sp. nov. isolated from marine sponge Craniella sp.</title>
        <authorList>
            <person name="Li L."/>
            <person name="Xu Q.H."/>
            <person name="Lin H.W."/>
            <person name="Lu Y.H."/>
        </authorList>
    </citation>
    <scope>NUCLEOTIDE SEQUENCE [LARGE SCALE GENOMIC DNA]</scope>
    <source>
        <strain evidence="2 3">LHW63021</strain>
    </source>
</reference>
<accession>A0A365GZG4</accession>
<name>A0A365GZG4_9ACTN</name>
<dbReference type="AlphaFoldDB" id="A0A365GZG4"/>
<dbReference type="Proteomes" id="UP000251891">
    <property type="component" value="Unassembled WGS sequence"/>
</dbReference>
<dbReference type="Pfam" id="PF26366">
    <property type="entry name" value="DUF8094"/>
    <property type="match status" value="1"/>
</dbReference>
<protein>
    <recommendedName>
        <fullName evidence="1">DUF8094 domain-containing protein</fullName>
    </recommendedName>
</protein>
<sequence length="356" mass="37806">MAMVAALALTGVAGCSDGPDRTAAVPIAAASTPAPERLTLEVAAQAFRSFIANDDVARASGDERLALSWAADGHSQLTAAEYRKAAFVGDPVPRYDYGTPALYVPRLTTYPQWFVVSVPRTVRGEEKSERTAMLAFVRKSAGVRWRLSLATLLGEKTGEKAKEKADEKTDEKTGAPKVVLDGEGYATALATFDDSLVLRPNGVSAIQATLGEEGPDSVAARVMKSGPHTTGYYTRARRAEKKEKEAGVASDDVLLSTQSPIFALRTVGGGGLVLYAMTHETVTLLRNKERGRLGVPRGTEHLLNSIILTDEVHVTEMLQFAAAVPAKPGPKARSRPRAEVIAAAGDTVRAAVPQTP</sequence>
<dbReference type="InterPro" id="IPR058407">
    <property type="entry name" value="DUF8094"/>
</dbReference>
<comment type="caution">
    <text evidence="2">The sequence shown here is derived from an EMBL/GenBank/DDBJ whole genome shotgun (WGS) entry which is preliminary data.</text>
</comment>
<evidence type="ECO:0000313" key="2">
    <source>
        <dbReference type="EMBL" id="RAY12212.1"/>
    </source>
</evidence>
<evidence type="ECO:0000259" key="1">
    <source>
        <dbReference type="Pfam" id="PF26366"/>
    </source>
</evidence>
<evidence type="ECO:0000313" key="3">
    <source>
        <dbReference type="Proteomes" id="UP000251891"/>
    </source>
</evidence>
<keyword evidence="3" id="KW-1185">Reference proteome</keyword>
<organism evidence="2 3">
    <name type="scientific">Actinomadura craniellae</name>
    <dbReference type="NCBI Taxonomy" id="2231787"/>
    <lineage>
        <taxon>Bacteria</taxon>
        <taxon>Bacillati</taxon>
        <taxon>Actinomycetota</taxon>
        <taxon>Actinomycetes</taxon>
        <taxon>Streptosporangiales</taxon>
        <taxon>Thermomonosporaceae</taxon>
        <taxon>Actinomadura</taxon>
    </lineage>
</organism>
<gene>
    <name evidence="2" type="ORF">DPM19_26185</name>
</gene>
<dbReference type="EMBL" id="QLYX01000014">
    <property type="protein sequence ID" value="RAY12212.1"/>
    <property type="molecule type" value="Genomic_DNA"/>
</dbReference>
<feature type="domain" description="DUF8094" evidence="1">
    <location>
        <begin position="38"/>
        <end position="343"/>
    </location>
</feature>